<evidence type="ECO:0000256" key="4">
    <source>
        <dbReference type="ARBA" id="ARBA00023136"/>
    </source>
</evidence>
<dbReference type="AlphaFoldDB" id="A0A2H4ZNQ5"/>
<feature type="transmembrane region" description="Helical" evidence="5">
    <location>
        <begin position="35"/>
        <end position="54"/>
    </location>
</feature>
<keyword evidence="2 5" id="KW-0812">Transmembrane</keyword>
<gene>
    <name evidence="7" type="primary">atp1</name>
    <name evidence="7" type="ORF">PLO_136</name>
</gene>
<evidence type="ECO:0000259" key="6">
    <source>
        <dbReference type="Pfam" id="PF24763"/>
    </source>
</evidence>
<dbReference type="Pfam" id="PF24763">
    <property type="entry name" value="CGL160_C"/>
    <property type="match status" value="1"/>
</dbReference>
<dbReference type="InterPro" id="IPR056309">
    <property type="entry name" value="CGL160/ATPI_dom"/>
</dbReference>
<feature type="transmembrane region" description="Helical" evidence="5">
    <location>
        <begin position="97"/>
        <end position="123"/>
    </location>
</feature>
<name>A0A2H4ZNQ5_9EUKA</name>
<keyword evidence="7" id="KW-0934">Plastid</keyword>
<geneLocation type="plastid" evidence="7"/>
<protein>
    <submittedName>
        <fullName evidence="7">Putative H+-transporting ATP synthase</fullName>
    </submittedName>
</protein>
<organism evidence="7">
    <name type="scientific">Paulinella longichromatophora</name>
    <dbReference type="NCBI Taxonomy" id="1708747"/>
    <lineage>
        <taxon>Eukaryota</taxon>
        <taxon>Sar</taxon>
        <taxon>Rhizaria</taxon>
        <taxon>Cercozoa</taxon>
        <taxon>Imbricatea</taxon>
        <taxon>Silicofilosea</taxon>
        <taxon>Euglyphida</taxon>
        <taxon>Paulinellidae</taxon>
        <taxon>Paulinella</taxon>
    </lineage>
</organism>
<evidence type="ECO:0000256" key="1">
    <source>
        <dbReference type="ARBA" id="ARBA00004141"/>
    </source>
</evidence>
<feature type="transmembrane region" description="Helical" evidence="5">
    <location>
        <begin position="61"/>
        <end position="77"/>
    </location>
</feature>
<evidence type="ECO:0000256" key="3">
    <source>
        <dbReference type="ARBA" id="ARBA00022989"/>
    </source>
</evidence>
<feature type="domain" description="CGL160/ATPI" evidence="6">
    <location>
        <begin position="22"/>
        <end position="132"/>
    </location>
</feature>
<dbReference type="PANTHER" id="PTHR34118">
    <property type="entry name" value="NF-KAPPA-B INHIBITOR-LIKE PROTEIN-RELATED"/>
    <property type="match status" value="1"/>
</dbReference>
<proteinExistence type="predicted"/>
<evidence type="ECO:0000313" key="7">
    <source>
        <dbReference type="EMBL" id="AUG32143.1"/>
    </source>
</evidence>
<accession>A0A2H4ZNQ5</accession>
<dbReference type="EMBL" id="MG264610">
    <property type="protein sequence ID" value="AUG32143.1"/>
    <property type="molecule type" value="Genomic_DNA"/>
</dbReference>
<evidence type="ECO:0000256" key="5">
    <source>
        <dbReference type="SAM" id="Phobius"/>
    </source>
</evidence>
<dbReference type="GO" id="GO:0016020">
    <property type="term" value="C:membrane"/>
    <property type="evidence" value="ECO:0007669"/>
    <property type="project" value="UniProtKB-SubCell"/>
</dbReference>
<reference evidence="7" key="1">
    <citation type="submission" date="2017-10" db="EMBL/GenBank/DDBJ databases">
        <title>Paulinella longichromatophora chromatophore genome.</title>
        <authorList>
            <person name="Lhee D."/>
            <person name="Yoon H.S."/>
        </authorList>
    </citation>
    <scope>NUCLEOTIDE SEQUENCE</scope>
</reference>
<keyword evidence="3 5" id="KW-1133">Transmembrane helix</keyword>
<sequence length="135" mass="14700">MSKALLQALLAIDPEAVSTAEQKSIEDYAQLQRRLLFATLILSLVVSTITAFVFSPLVARSLLVGAIAGILYLRLLARSVANLNGYSRQVTRSQLLVPIVLVIAASRFSQLEFLPAFLGFLLYKPALLIQAILDA</sequence>
<keyword evidence="4 5" id="KW-0472">Membrane</keyword>
<dbReference type="PANTHER" id="PTHR34118:SF6">
    <property type="entry name" value="PROTEIN CONSERVED ONLY IN THE GREEN LINEAGE 160, CHLOROPLASTIC"/>
    <property type="match status" value="1"/>
</dbReference>
<comment type="subcellular location">
    <subcellularLocation>
        <location evidence="1">Membrane</location>
        <topology evidence="1">Multi-pass membrane protein</topology>
    </subcellularLocation>
</comment>
<evidence type="ECO:0000256" key="2">
    <source>
        <dbReference type="ARBA" id="ARBA00022692"/>
    </source>
</evidence>